<reference evidence="2 3" key="2">
    <citation type="submission" date="2019-04" db="EMBL/GenBank/DDBJ databases">
        <title>The genome sequence of big-headed turtle.</title>
        <authorList>
            <person name="Gong S."/>
        </authorList>
    </citation>
    <scope>NUCLEOTIDE SEQUENCE [LARGE SCALE GENOMIC DNA]</scope>
    <source>
        <strain evidence="2">DO16091913</strain>
        <tissue evidence="2">Muscle</tissue>
    </source>
</reference>
<protein>
    <submittedName>
        <fullName evidence="2">Uncharacterized protein</fullName>
    </submittedName>
</protein>
<keyword evidence="1" id="KW-1133">Transmembrane helix</keyword>
<dbReference type="AlphaFoldDB" id="A0A4D9E9I3"/>
<organism evidence="2 3">
    <name type="scientific">Platysternon megacephalum</name>
    <name type="common">big-headed turtle</name>
    <dbReference type="NCBI Taxonomy" id="55544"/>
    <lineage>
        <taxon>Eukaryota</taxon>
        <taxon>Metazoa</taxon>
        <taxon>Chordata</taxon>
        <taxon>Craniata</taxon>
        <taxon>Vertebrata</taxon>
        <taxon>Euteleostomi</taxon>
        <taxon>Archelosauria</taxon>
        <taxon>Testudinata</taxon>
        <taxon>Testudines</taxon>
        <taxon>Cryptodira</taxon>
        <taxon>Durocryptodira</taxon>
        <taxon>Testudinoidea</taxon>
        <taxon>Platysternidae</taxon>
        <taxon>Platysternon</taxon>
    </lineage>
</organism>
<evidence type="ECO:0000313" key="2">
    <source>
        <dbReference type="EMBL" id="TFK04462.1"/>
    </source>
</evidence>
<keyword evidence="1" id="KW-0812">Transmembrane</keyword>
<proteinExistence type="predicted"/>
<name>A0A4D9E9I3_9SAUR</name>
<keyword evidence="3" id="KW-1185">Reference proteome</keyword>
<evidence type="ECO:0000313" key="3">
    <source>
        <dbReference type="Proteomes" id="UP000297703"/>
    </source>
</evidence>
<sequence>MSLSRCPGESRLLLVTALAQMAAVFALLLKVLCLSPHRPREEGLLQTHESGFVFLTIARVTFQEDTATAVALCTCMPWHFQIKVVDVTFNSLSCEPESYMLPIYSLLSHIIMQQQCSVLIGSV</sequence>
<comment type="caution">
    <text evidence="2">The sequence shown here is derived from an EMBL/GenBank/DDBJ whole genome shotgun (WGS) entry which is preliminary data.</text>
</comment>
<dbReference type="Proteomes" id="UP000297703">
    <property type="component" value="Unassembled WGS sequence"/>
</dbReference>
<gene>
    <name evidence="2" type="ORF">DR999_PMT13013</name>
</gene>
<keyword evidence="1" id="KW-0472">Membrane</keyword>
<feature type="transmembrane region" description="Helical" evidence="1">
    <location>
        <begin position="12"/>
        <end position="32"/>
    </location>
</feature>
<accession>A0A4D9E9I3</accession>
<evidence type="ECO:0000256" key="1">
    <source>
        <dbReference type="SAM" id="Phobius"/>
    </source>
</evidence>
<reference evidence="2 3" key="1">
    <citation type="submission" date="2019-04" db="EMBL/GenBank/DDBJ databases">
        <title>Draft genome of the big-headed turtle Platysternon megacephalum.</title>
        <authorList>
            <person name="Gong S."/>
        </authorList>
    </citation>
    <scope>NUCLEOTIDE SEQUENCE [LARGE SCALE GENOMIC DNA]</scope>
    <source>
        <strain evidence="2">DO16091913</strain>
        <tissue evidence="2">Muscle</tissue>
    </source>
</reference>
<dbReference type="EMBL" id="QXTE01000137">
    <property type="protein sequence ID" value="TFK04462.1"/>
    <property type="molecule type" value="Genomic_DNA"/>
</dbReference>